<protein>
    <submittedName>
        <fullName evidence="2">Uncharacterized protein</fullName>
    </submittedName>
</protein>
<accession>A0A2J5HCH9</accession>
<sequence>MDNGVRLLPFDLVTSPFFYLSFSLPLLLFFPLSTLSLSTLLSCSSVPGLVGPFRLENYDQYTPLPPRSIHSLILHIP</sequence>
<reference evidence="3" key="1">
    <citation type="submission" date="2017-12" db="EMBL/GenBank/DDBJ databases">
        <authorList>
            <consortium name="DOE Joint Genome Institute"/>
            <person name="Mondo S.J."/>
            <person name="Kjaerbolling I."/>
            <person name="Vesth T.C."/>
            <person name="Frisvad J.C."/>
            <person name="Nybo J.L."/>
            <person name="Theobald S."/>
            <person name="Kuo A."/>
            <person name="Bowyer P."/>
            <person name="Matsuda Y."/>
            <person name="Lyhne E.K."/>
            <person name="Kogle M.E."/>
            <person name="Clum A."/>
            <person name="Lipzen A."/>
            <person name="Salamov A."/>
            <person name="Ngan C.Y."/>
            <person name="Daum C."/>
            <person name="Chiniquy J."/>
            <person name="Barry K."/>
            <person name="LaButti K."/>
            <person name="Haridas S."/>
            <person name="Simmons B.A."/>
            <person name="Magnuson J.K."/>
            <person name="Mortensen U.H."/>
            <person name="Larsen T.O."/>
            <person name="Grigoriev I.V."/>
            <person name="Baker S.E."/>
            <person name="Andersen M.R."/>
            <person name="Nordberg H.P."/>
            <person name="Cantor M.N."/>
            <person name="Hua S.X."/>
        </authorList>
    </citation>
    <scope>NUCLEOTIDE SEQUENCE [LARGE SCALE GENOMIC DNA]</scope>
    <source>
        <strain evidence="3">IBT 19404</strain>
    </source>
</reference>
<gene>
    <name evidence="2" type="ORF">BDW42DRAFT_182184</name>
</gene>
<dbReference type="EMBL" id="KZ559727">
    <property type="protein sequence ID" value="PLN74404.1"/>
    <property type="molecule type" value="Genomic_DNA"/>
</dbReference>
<keyword evidence="1" id="KW-0472">Membrane</keyword>
<keyword evidence="1" id="KW-1133">Transmembrane helix</keyword>
<organism evidence="2 3">
    <name type="scientific">Aspergillus taichungensis</name>
    <dbReference type="NCBI Taxonomy" id="482145"/>
    <lineage>
        <taxon>Eukaryota</taxon>
        <taxon>Fungi</taxon>
        <taxon>Dikarya</taxon>
        <taxon>Ascomycota</taxon>
        <taxon>Pezizomycotina</taxon>
        <taxon>Eurotiomycetes</taxon>
        <taxon>Eurotiomycetidae</taxon>
        <taxon>Eurotiales</taxon>
        <taxon>Aspergillaceae</taxon>
        <taxon>Aspergillus</taxon>
        <taxon>Aspergillus subgen. Circumdati</taxon>
    </lineage>
</organism>
<evidence type="ECO:0000313" key="3">
    <source>
        <dbReference type="Proteomes" id="UP000235023"/>
    </source>
</evidence>
<evidence type="ECO:0000256" key="1">
    <source>
        <dbReference type="SAM" id="Phobius"/>
    </source>
</evidence>
<proteinExistence type="predicted"/>
<evidence type="ECO:0000313" key="2">
    <source>
        <dbReference type="EMBL" id="PLN74404.1"/>
    </source>
</evidence>
<dbReference type="Proteomes" id="UP000235023">
    <property type="component" value="Unassembled WGS sequence"/>
</dbReference>
<keyword evidence="1" id="KW-0812">Transmembrane</keyword>
<dbReference type="AlphaFoldDB" id="A0A2J5HCH9"/>
<name>A0A2J5HCH9_9EURO</name>
<keyword evidence="3" id="KW-1185">Reference proteome</keyword>
<feature type="transmembrane region" description="Helical" evidence="1">
    <location>
        <begin position="17"/>
        <end position="37"/>
    </location>
</feature>